<dbReference type="InterPro" id="IPR036390">
    <property type="entry name" value="WH_DNA-bd_sf"/>
</dbReference>
<dbReference type="SUPFAM" id="SSF100950">
    <property type="entry name" value="NagB/RpiA/CoA transferase-like"/>
    <property type="match status" value="1"/>
</dbReference>
<dbReference type="Gene3D" id="3.40.50.1360">
    <property type="match status" value="1"/>
</dbReference>
<name>A0A158HAU3_9BURK</name>
<dbReference type="InterPro" id="IPR014036">
    <property type="entry name" value="DeoR-like_C"/>
</dbReference>
<dbReference type="InterPro" id="IPR018356">
    <property type="entry name" value="Tscrpt_reg_HTH_DeoR_CS"/>
</dbReference>
<keyword evidence="1" id="KW-0805">Transcription regulation</keyword>
<dbReference type="PROSITE" id="PS00894">
    <property type="entry name" value="HTH_DEOR_1"/>
    <property type="match status" value="1"/>
</dbReference>
<evidence type="ECO:0000313" key="5">
    <source>
        <dbReference type="EMBL" id="SAL41109.1"/>
    </source>
</evidence>
<dbReference type="SUPFAM" id="SSF46785">
    <property type="entry name" value="Winged helix' DNA-binding domain"/>
    <property type="match status" value="1"/>
</dbReference>
<evidence type="ECO:0000256" key="1">
    <source>
        <dbReference type="ARBA" id="ARBA00023015"/>
    </source>
</evidence>
<proteinExistence type="predicted"/>
<dbReference type="PANTHER" id="PTHR30363:SF44">
    <property type="entry name" value="AGA OPERON TRANSCRIPTIONAL REPRESSOR-RELATED"/>
    <property type="match status" value="1"/>
</dbReference>
<dbReference type="PROSITE" id="PS51000">
    <property type="entry name" value="HTH_DEOR_2"/>
    <property type="match status" value="1"/>
</dbReference>
<dbReference type="InterPro" id="IPR037171">
    <property type="entry name" value="NagB/RpiA_transferase-like"/>
</dbReference>
<organism evidence="5 6">
    <name type="scientific">Caballeronia telluris</name>
    <dbReference type="NCBI Taxonomy" id="326475"/>
    <lineage>
        <taxon>Bacteria</taxon>
        <taxon>Pseudomonadati</taxon>
        <taxon>Pseudomonadota</taxon>
        <taxon>Betaproteobacteria</taxon>
        <taxon>Burkholderiales</taxon>
        <taxon>Burkholderiaceae</taxon>
        <taxon>Caballeronia</taxon>
    </lineage>
</organism>
<accession>A0A158HAU3</accession>
<evidence type="ECO:0000313" key="6">
    <source>
        <dbReference type="Proteomes" id="UP000054717"/>
    </source>
</evidence>
<keyword evidence="3" id="KW-0804">Transcription</keyword>
<dbReference type="InterPro" id="IPR001034">
    <property type="entry name" value="DeoR_HTH"/>
</dbReference>
<evidence type="ECO:0000256" key="2">
    <source>
        <dbReference type="ARBA" id="ARBA00023125"/>
    </source>
</evidence>
<dbReference type="Pfam" id="PF08220">
    <property type="entry name" value="HTH_DeoR"/>
    <property type="match status" value="1"/>
</dbReference>
<dbReference type="PRINTS" id="PR00037">
    <property type="entry name" value="HTHLACR"/>
</dbReference>
<evidence type="ECO:0000259" key="4">
    <source>
        <dbReference type="PROSITE" id="PS51000"/>
    </source>
</evidence>
<feature type="domain" description="HTH deoR-type" evidence="4">
    <location>
        <begin position="2"/>
        <end position="57"/>
    </location>
</feature>
<dbReference type="AlphaFoldDB" id="A0A158HAU3"/>
<keyword evidence="2" id="KW-0238">DNA-binding</keyword>
<dbReference type="InterPro" id="IPR050313">
    <property type="entry name" value="Carb_Metab_HTH_regulators"/>
</dbReference>
<dbReference type="STRING" id="326475.AWB66_02121"/>
<evidence type="ECO:0000256" key="3">
    <source>
        <dbReference type="ARBA" id="ARBA00023163"/>
    </source>
</evidence>
<dbReference type="PANTHER" id="PTHR30363">
    <property type="entry name" value="HTH-TYPE TRANSCRIPTIONAL REGULATOR SRLR-RELATED"/>
    <property type="match status" value="1"/>
</dbReference>
<dbReference type="RefSeq" id="WP_087630234.1">
    <property type="nucleotide sequence ID" value="NZ_FCNZ02000006.1"/>
</dbReference>
<keyword evidence="6" id="KW-1185">Reference proteome</keyword>
<dbReference type="Proteomes" id="UP000054717">
    <property type="component" value="Unassembled WGS sequence"/>
</dbReference>
<reference evidence="5" key="1">
    <citation type="submission" date="2016-01" db="EMBL/GenBank/DDBJ databases">
        <authorList>
            <person name="Peeters Charlotte."/>
        </authorList>
    </citation>
    <scope>NUCLEOTIDE SEQUENCE</scope>
    <source>
        <strain evidence="5">LMG 22936</strain>
    </source>
</reference>
<dbReference type="SMART" id="SM00420">
    <property type="entry name" value="HTH_DEOR"/>
    <property type="match status" value="1"/>
</dbReference>
<dbReference type="EMBL" id="FCNZ02000006">
    <property type="protein sequence ID" value="SAL41109.1"/>
    <property type="molecule type" value="Genomic_DNA"/>
</dbReference>
<sequence length="259" mass="27654">MKVAKRREAMLQAVLSGMNDVSALCEHFGMSEATVRRDLRALADERRIVRTYGGAASAASVGMHEPEESLDTRSESFREQKEAIARVAVAHVQDGDTIFLDGGTTTAALARCLAGRDGIHVITNNLLAVSLLAPADVPVTLIGGDVRPSSMSTLGPLAQIALSRLTVDKAFLGADGVVAGRGLCEATAEQAYLKECIIRQAASVFVLVTSNKLGRASQQHWTPLERDWTLVTDAPRDAPALTDFTLRDEVTVESAQVSL</sequence>
<comment type="caution">
    <text evidence="5">The sequence shown here is derived from an EMBL/GenBank/DDBJ whole genome shotgun (WGS) entry which is preliminary data.</text>
</comment>
<dbReference type="SMART" id="SM01134">
    <property type="entry name" value="DeoRC"/>
    <property type="match status" value="1"/>
</dbReference>
<dbReference type="Pfam" id="PF00455">
    <property type="entry name" value="DeoRC"/>
    <property type="match status" value="1"/>
</dbReference>
<gene>
    <name evidence="5" type="ORF">AWB66_02121</name>
</gene>
<dbReference type="GO" id="GO:0003677">
    <property type="term" value="F:DNA binding"/>
    <property type="evidence" value="ECO:0007669"/>
    <property type="project" value="UniProtKB-KW"/>
</dbReference>
<dbReference type="GO" id="GO:0003700">
    <property type="term" value="F:DNA-binding transcription factor activity"/>
    <property type="evidence" value="ECO:0007669"/>
    <property type="project" value="InterPro"/>
</dbReference>
<protein>
    <submittedName>
        <fullName evidence="5">DeoR family transcriptional regulator</fullName>
    </submittedName>
</protein>